<name>A0A2A7U3J4_EDWTA</name>
<sequence length="116" mass="13371">MENNVEKLADYLCRALATESESVTAPCQLQRRTTQIDESAEVRLTLSQWRFTNGVLLQQEQEAELLPIDEADHCPACLIRWRVLDDAGLIIQPREKTFHNLCQQAFWLKMARQDGV</sequence>
<comment type="caution">
    <text evidence="1">The sequence shown here is derived from an EMBL/GenBank/DDBJ whole genome shotgun (WGS) entry which is preliminary data.</text>
</comment>
<accession>A0A2A7U3J4</accession>
<protein>
    <submittedName>
        <fullName evidence="1">Uncharacterized protein</fullName>
    </submittedName>
</protein>
<dbReference type="EMBL" id="PDDV01000013">
    <property type="protein sequence ID" value="PEH72874.1"/>
    <property type="molecule type" value="Genomic_DNA"/>
</dbReference>
<proteinExistence type="predicted"/>
<evidence type="ECO:0000313" key="2">
    <source>
        <dbReference type="Proteomes" id="UP000219788"/>
    </source>
</evidence>
<dbReference type="OrthoDB" id="8605335at2"/>
<reference evidence="2" key="1">
    <citation type="submission" date="2017-09" db="EMBL/GenBank/DDBJ databases">
        <title>FDA dAtabase for Regulatory Grade micrObial Sequences (FDA-ARGOS): Supporting development and validation of Infectious Disease Dx tests.</title>
        <authorList>
            <person name="Goldberg B."/>
            <person name="Campos J."/>
            <person name="Tallon L."/>
            <person name="Sadzewicz L."/>
            <person name="Ott S."/>
            <person name="Zhao X."/>
            <person name="Nagaraj S."/>
            <person name="Vavikolanu K."/>
            <person name="Aluvathingal J."/>
            <person name="Nadendla S."/>
            <person name="Geyer C."/>
            <person name="Sichtig H."/>
        </authorList>
    </citation>
    <scope>NUCLEOTIDE SEQUENCE [LARGE SCALE GENOMIC DNA]</scope>
    <source>
        <strain evidence="2">FDAARGOS_370</strain>
    </source>
</reference>
<gene>
    <name evidence="1" type="ORF">CRM76_13470</name>
</gene>
<dbReference type="RefSeq" id="WP_052761416.1">
    <property type="nucleotide sequence ID" value="NZ_CP011359.2"/>
</dbReference>
<organism evidence="1 2">
    <name type="scientific">Edwardsiella tarda</name>
    <dbReference type="NCBI Taxonomy" id="636"/>
    <lineage>
        <taxon>Bacteria</taxon>
        <taxon>Pseudomonadati</taxon>
        <taxon>Pseudomonadota</taxon>
        <taxon>Gammaproteobacteria</taxon>
        <taxon>Enterobacterales</taxon>
        <taxon>Hafniaceae</taxon>
        <taxon>Edwardsiella</taxon>
    </lineage>
</organism>
<evidence type="ECO:0000313" key="1">
    <source>
        <dbReference type="EMBL" id="PEH72874.1"/>
    </source>
</evidence>
<dbReference type="Proteomes" id="UP000219788">
    <property type="component" value="Unassembled WGS sequence"/>
</dbReference>
<dbReference type="AlphaFoldDB" id="A0A2A7U3J4"/>